<keyword evidence="2" id="KW-1185">Reference proteome</keyword>
<name>A0AAD4S2M1_9MAGN</name>
<evidence type="ECO:0000313" key="2">
    <source>
        <dbReference type="Proteomes" id="UP001202328"/>
    </source>
</evidence>
<accession>A0AAD4S2M1</accession>
<dbReference type="EMBL" id="JAJJMB010014886">
    <property type="protein sequence ID" value="KAI3857205.1"/>
    <property type="molecule type" value="Genomic_DNA"/>
</dbReference>
<comment type="caution">
    <text evidence="1">The sequence shown here is derived from an EMBL/GenBank/DDBJ whole genome shotgun (WGS) entry which is preliminary data.</text>
</comment>
<reference evidence="1" key="1">
    <citation type="submission" date="2022-04" db="EMBL/GenBank/DDBJ databases">
        <title>A functionally conserved STORR gene fusion in Papaver species that diverged 16.8 million years ago.</title>
        <authorList>
            <person name="Catania T."/>
        </authorList>
    </citation>
    <scope>NUCLEOTIDE SEQUENCE</scope>
    <source>
        <strain evidence="1">S-188037</strain>
    </source>
</reference>
<protein>
    <submittedName>
        <fullName evidence="1">Uncharacterized protein</fullName>
    </submittedName>
</protein>
<evidence type="ECO:0000313" key="1">
    <source>
        <dbReference type="EMBL" id="KAI3857205.1"/>
    </source>
</evidence>
<dbReference type="Proteomes" id="UP001202328">
    <property type="component" value="Unassembled WGS sequence"/>
</dbReference>
<organism evidence="1 2">
    <name type="scientific">Papaver atlanticum</name>
    <dbReference type="NCBI Taxonomy" id="357466"/>
    <lineage>
        <taxon>Eukaryota</taxon>
        <taxon>Viridiplantae</taxon>
        <taxon>Streptophyta</taxon>
        <taxon>Embryophyta</taxon>
        <taxon>Tracheophyta</taxon>
        <taxon>Spermatophyta</taxon>
        <taxon>Magnoliopsida</taxon>
        <taxon>Ranunculales</taxon>
        <taxon>Papaveraceae</taxon>
        <taxon>Papaveroideae</taxon>
        <taxon>Papaver</taxon>
    </lineage>
</organism>
<dbReference type="AlphaFoldDB" id="A0AAD4S2M1"/>
<proteinExistence type="predicted"/>
<sequence>MGVWRGRSRLFKNIRKRRFMMSGWEIIDGYDTMLVYHSFFPSKCWQYPNILAVYNTPKQRSRKKHMCTYNRDCKVGLYIITENKEEGRSTCTPTTEIAKGTA</sequence>
<gene>
    <name evidence="1" type="ORF">MKW98_010619</name>
</gene>